<gene>
    <name evidence="6" type="ORF">PEP31012_02852</name>
</gene>
<dbReference type="PROSITE" id="PS51078">
    <property type="entry name" value="ICLR_ED"/>
    <property type="match status" value="1"/>
</dbReference>
<evidence type="ECO:0000259" key="5">
    <source>
        <dbReference type="PROSITE" id="PS51078"/>
    </source>
</evidence>
<keyword evidence="1" id="KW-0805">Transcription regulation</keyword>
<keyword evidence="3" id="KW-0804">Transcription</keyword>
<dbReference type="GO" id="GO:0003677">
    <property type="term" value="F:DNA binding"/>
    <property type="evidence" value="ECO:0007669"/>
    <property type="project" value="UniProtKB-KW"/>
</dbReference>
<protein>
    <submittedName>
        <fullName evidence="6">IclR family transcriptional regulator</fullName>
    </submittedName>
</protein>
<sequence>MSSDGVAAVERALDILEAFNERDGALTLAEIASRTGFYKSTILRLIDSLEKYGYVQRTSDGLYRLGPKTLSLGFMYQRNFNTSDLVPQALRRLVDEINESASFYVRDGDTRVCLHRQDADRAIRDSVHVGHRLPLNVGAGGHVILAFSGLSGDKYERIRDRMYAASVGERDPETAALACPVLGVRNQLVGVITISGPRYRLEAETLESYVPTLLKFAAELTKQCGGDETRLLKAAQQR</sequence>
<dbReference type="FunFam" id="1.10.10.10:FF:000056">
    <property type="entry name" value="IclR family transcriptional regulator"/>
    <property type="match status" value="1"/>
</dbReference>
<name>A0A5E4VVL7_9BURK</name>
<proteinExistence type="predicted"/>
<evidence type="ECO:0000256" key="3">
    <source>
        <dbReference type="ARBA" id="ARBA00023163"/>
    </source>
</evidence>
<reference evidence="6 7" key="1">
    <citation type="submission" date="2019-08" db="EMBL/GenBank/DDBJ databases">
        <authorList>
            <person name="Peeters C."/>
        </authorList>
    </citation>
    <scope>NUCLEOTIDE SEQUENCE [LARGE SCALE GENOMIC DNA]</scope>
    <source>
        <strain evidence="6 7">LMG 31012</strain>
    </source>
</reference>
<dbReference type="Proteomes" id="UP000400981">
    <property type="component" value="Unassembled WGS sequence"/>
</dbReference>
<evidence type="ECO:0000256" key="2">
    <source>
        <dbReference type="ARBA" id="ARBA00023125"/>
    </source>
</evidence>
<dbReference type="SUPFAM" id="SSF55781">
    <property type="entry name" value="GAF domain-like"/>
    <property type="match status" value="1"/>
</dbReference>
<dbReference type="GO" id="GO:0003700">
    <property type="term" value="F:DNA-binding transcription factor activity"/>
    <property type="evidence" value="ECO:0007669"/>
    <property type="project" value="TreeGrafter"/>
</dbReference>
<dbReference type="Gene3D" id="3.30.450.40">
    <property type="match status" value="2"/>
</dbReference>
<dbReference type="GO" id="GO:0045892">
    <property type="term" value="P:negative regulation of DNA-templated transcription"/>
    <property type="evidence" value="ECO:0007669"/>
    <property type="project" value="TreeGrafter"/>
</dbReference>
<evidence type="ECO:0000256" key="1">
    <source>
        <dbReference type="ARBA" id="ARBA00023015"/>
    </source>
</evidence>
<dbReference type="InterPro" id="IPR005471">
    <property type="entry name" value="Tscrpt_reg_IclR_N"/>
</dbReference>
<dbReference type="InterPro" id="IPR050707">
    <property type="entry name" value="HTH_MetabolicPath_Reg"/>
</dbReference>
<keyword evidence="2" id="KW-0238">DNA-binding</keyword>
<evidence type="ECO:0000313" key="7">
    <source>
        <dbReference type="Proteomes" id="UP000400981"/>
    </source>
</evidence>
<dbReference type="PROSITE" id="PS51077">
    <property type="entry name" value="HTH_ICLR"/>
    <property type="match status" value="1"/>
</dbReference>
<dbReference type="Pfam" id="PF09339">
    <property type="entry name" value="HTH_IclR"/>
    <property type="match status" value="1"/>
</dbReference>
<dbReference type="SUPFAM" id="SSF46785">
    <property type="entry name" value="Winged helix' DNA-binding domain"/>
    <property type="match status" value="1"/>
</dbReference>
<evidence type="ECO:0000259" key="4">
    <source>
        <dbReference type="PROSITE" id="PS51077"/>
    </source>
</evidence>
<feature type="domain" description="HTH iclR-type" evidence="4">
    <location>
        <begin position="6"/>
        <end position="67"/>
    </location>
</feature>
<dbReference type="Gene3D" id="1.10.10.10">
    <property type="entry name" value="Winged helix-like DNA-binding domain superfamily/Winged helix DNA-binding domain"/>
    <property type="match status" value="1"/>
</dbReference>
<dbReference type="AlphaFoldDB" id="A0A5E4VVL7"/>
<accession>A0A5E4VVL7</accession>
<dbReference type="InterPro" id="IPR036388">
    <property type="entry name" value="WH-like_DNA-bd_sf"/>
</dbReference>
<dbReference type="RefSeq" id="WP_150589991.1">
    <property type="nucleotide sequence ID" value="NZ_CABPSH010000006.1"/>
</dbReference>
<dbReference type="PANTHER" id="PTHR30136:SF39">
    <property type="entry name" value="TRANSCRIPTIONAL REGULATORY PROTEIN"/>
    <property type="match status" value="1"/>
</dbReference>
<organism evidence="6 7">
    <name type="scientific">Pandoraea eparura</name>
    <dbReference type="NCBI Taxonomy" id="2508291"/>
    <lineage>
        <taxon>Bacteria</taxon>
        <taxon>Pseudomonadati</taxon>
        <taxon>Pseudomonadota</taxon>
        <taxon>Betaproteobacteria</taxon>
        <taxon>Burkholderiales</taxon>
        <taxon>Burkholderiaceae</taxon>
        <taxon>Pandoraea</taxon>
    </lineage>
</organism>
<dbReference type="Pfam" id="PF01614">
    <property type="entry name" value="IclR_C"/>
    <property type="match status" value="2"/>
</dbReference>
<dbReference type="PANTHER" id="PTHR30136">
    <property type="entry name" value="HELIX-TURN-HELIX TRANSCRIPTIONAL REGULATOR, ICLR FAMILY"/>
    <property type="match status" value="1"/>
</dbReference>
<dbReference type="EMBL" id="CABPSH010000006">
    <property type="protein sequence ID" value="VVE15284.1"/>
    <property type="molecule type" value="Genomic_DNA"/>
</dbReference>
<keyword evidence="7" id="KW-1185">Reference proteome</keyword>
<dbReference type="InterPro" id="IPR029016">
    <property type="entry name" value="GAF-like_dom_sf"/>
</dbReference>
<dbReference type="OrthoDB" id="5422805at2"/>
<evidence type="ECO:0000313" key="6">
    <source>
        <dbReference type="EMBL" id="VVE15284.1"/>
    </source>
</evidence>
<dbReference type="InterPro" id="IPR014757">
    <property type="entry name" value="Tscrpt_reg_IclR_C"/>
</dbReference>
<dbReference type="SMART" id="SM00346">
    <property type="entry name" value="HTH_ICLR"/>
    <property type="match status" value="1"/>
</dbReference>
<feature type="domain" description="IclR-ED" evidence="5">
    <location>
        <begin position="68"/>
        <end position="226"/>
    </location>
</feature>
<dbReference type="InterPro" id="IPR036390">
    <property type="entry name" value="WH_DNA-bd_sf"/>
</dbReference>